<evidence type="ECO:0000313" key="1">
    <source>
        <dbReference type="EMBL" id="MBG6138501.1"/>
    </source>
</evidence>
<comment type="caution">
    <text evidence="1">The sequence shown here is derived from an EMBL/GenBank/DDBJ whole genome shotgun (WGS) entry which is preliminary data.</text>
</comment>
<proteinExistence type="predicted"/>
<reference evidence="1" key="1">
    <citation type="submission" date="2020-11" db="EMBL/GenBank/DDBJ databases">
        <title>Sequencing the genomes of 1000 actinobacteria strains.</title>
        <authorList>
            <person name="Klenk H.-P."/>
        </authorList>
    </citation>
    <scope>NUCLEOTIDE SEQUENCE</scope>
    <source>
        <strain evidence="1">DSM 45356</strain>
    </source>
</reference>
<accession>A0A8J7KLX8</accession>
<protein>
    <submittedName>
        <fullName evidence="1">Uncharacterized protein</fullName>
    </submittedName>
</protein>
<gene>
    <name evidence="1" type="ORF">IW245_004695</name>
</gene>
<dbReference type="AlphaFoldDB" id="A0A8J7KLX8"/>
<dbReference type="EMBL" id="JADOUF010000001">
    <property type="protein sequence ID" value="MBG6138501.1"/>
    <property type="molecule type" value="Genomic_DNA"/>
</dbReference>
<evidence type="ECO:0000313" key="2">
    <source>
        <dbReference type="Proteomes" id="UP000622552"/>
    </source>
</evidence>
<dbReference type="RefSeq" id="WP_197005250.1">
    <property type="nucleotide sequence ID" value="NZ_BONS01000025.1"/>
</dbReference>
<dbReference type="Proteomes" id="UP000622552">
    <property type="component" value="Unassembled WGS sequence"/>
</dbReference>
<organism evidence="1 2">
    <name type="scientific">Longispora fulva</name>
    <dbReference type="NCBI Taxonomy" id="619741"/>
    <lineage>
        <taxon>Bacteria</taxon>
        <taxon>Bacillati</taxon>
        <taxon>Actinomycetota</taxon>
        <taxon>Actinomycetes</taxon>
        <taxon>Micromonosporales</taxon>
        <taxon>Micromonosporaceae</taxon>
        <taxon>Longispora</taxon>
    </lineage>
</organism>
<name>A0A8J7KLX8_9ACTN</name>
<keyword evidence="2" id="KW-1185">Reference proteome</keyword>
<sequence length="88" mass="9390">MDTDPTEDPRAATIRATAYDLARHLLNPQLRKAVRAAARGKRVRLVVAGAGEAIGDVIGRIRPGTGQHILAIEDPAEPLGYRLVRVGG</sequence>